<protein>
    <recommendedName>
        <fullName evidence="3">Lipoprotein</fullName>
    </recommendedName>
</protein>
<dbReference type="AlphaFoldDB" id="N8YAR2"/>
<dbReference type="PROSITE" id="PS51257">
    <property type="entry name" value="PROKAR_LIPOPROTEIN"/>
    <property type="match status" value="1"/>
</dbReference>
<comment type="caution">
    <text evidence="1">The sequence shown here is derived from an EMBL/GenBank/DDBJ whole genome shotgun (WGS) entry which is preliminary data.</text>
</comment>
<dbReference type="HOGENOM" id="CLU_2353467_0_0_6"/>
<evidence type="ECO:0008006" key="3">
    <source>
        <dbReference type="Google" id="ProtNLM"/>
    </source>
</evidence>
<dbReference type="Proteomes" id="UP000013117">
    <property type="component" value="Unassembled WGS sequence"/>
</dbReference>
<evidence type="ECO:0000313" key="2">
    <source>
        <dbReference type="Proteomes" id="UP000013117"/>
    </source>
</evidence>
<organism evidence="1 2">
    <name type="scientific">Acinetobacter gerneri DSM 14967 = CIP 107464 = MTCC 9824</name>
    <dbReference type="NCBI Taxonomy" id="1120926"/>
    <lineage>
        <taxon>Bacteria</taxon>
        <taxon>Pseudomonadati</taxon>
        <taxon>Pseudomonadota</taxon>
        <taxon>Gammaproteobacteria</taxon>
        <taxon>Moraxellales</taxon>
        <taxon>Moraxellaceae</taxon>
        <taxon>Acinetobacter</taxon>
    </lineage>
</organism>
<gene>
    <name evidence="1" type="ORF">F960_01878</name>
</gene>
<evidence type="ECO:0000313" key="1">
    <source>
        <dbReference type="EMBL" id="ENV33872.1"/>
    </source>
</evidence>
<dbReference type="EMBL" id="APPN01000063">
    <property type="protein sequence ID" value="ENV33872.1"/>
    <property type="molecule type" value="Genomic_DNA"/>
</dbReference>
<dbReference type="RefSeq" id="WP_004861841.1">
    <property type="nucleotide sequence ID" value="NZ_ASYY01000102.1"/>
</dbReference>
<sequence>MTIIAKIFLIIGVSVLITGCKKTDQDKFDYVIQGNDLCAIKNEQIVKAKRMNWIYPEIKNLADTVISSDLNFDKDRDGFLICTADSNPKCNTLVVS</sequence>
<keyword evidence="2" id="KW-1185">Reference proteome</keyword>
<dbReference type="PATRIC" id="fig|1120926.3.peg.1806"/>
<name>N8YAR2_9GAMM</name>
<accession>N8YAR2</accession>
<proteinExistence type="predicted"/>
<reference evidence="1 2" key="1">
    <citation type="submission" date="2013-02" db="EMBL/GenBank/DDBJ databases">
        <title>The Genome Sequence of Acinetobacter gerneri CIP 107464.</title>
        <authorList>
            <consortium name="The Broad Institute Genome Sequencing Platform"/>
            <consortium name="The Broad Institute Genome Sequencing Center for Infectious Disease"/>
            <person name="Cerqueira G."/>
            <person name="Feldgarden M."/>
            <person name="Courvalin P."/>
            <person name="Perichon B."/>
            <person name="Grillot-Courvalin C."/>
            <person name="Clermont D."/>
            <person name="Rocha E."/>
            <person name="Yoon E.-J."/>
            <person name="Nemec A."/>
            <person name="Walker B."/>
            <person name="Young S.K."/>
            <person name="Zeng Q."/>
            <person name="Gargeya S."/>
            <person name="Fitzgerald M."/>
            <person name="Haas B."/>
            <person name="Abouelleil A."/>
            <person name="Alvarado L."/>
            <person name="Arachchi H.M."/>
            <person name="Berlin A.M."/>
            <person name="Chapman S.B."/>
            <person name="Dewar J."/>
            <person name="Goldberg J."/>
            <person name="Griggs A."/>
            <person name="Gujja S."/>
            <person name="Hansen M."/>
            <person name="Howarth C."/>
            <person name="Imamovic A."/>
            <person name="Larimer J."/>
            <person name="McCowan C."/>
            <person name="Murphy C."/>
            <person name="Neiman D."/>
            <person name="Pearson M."/>
            <person name="Priest M."/>
            <person name="Roberts A."/>
            <person name="Saif S."/>
            <person name="Shea T."/>
            <person name="Sisk P."/>
            <person name="Sykes S."/>
            <person name="Wortman J."/>
            <person name="Nusbaum C."/>
            <person name="Birren B."/>
        </authorList>
    </citation>
    <scope>NUCLEOTIDE SEQUENCE [LARGE SCALE GENOMIC DNA]</scope>
    <source>
        <strain evidence="1 2">CIP 107464</strain>
    </source>
</reference>
<dbReference type="GeneID" id="84209235"/>